<accession>A0A147BKN2</accession>
<evidence type="ECO:0000313" key="1">
    <source>
        <dbReference type="EMBL" id="JAR91340.1"/>
    </source>
</evidence>
<organism evidence="1">
    <name type="scientific">Ixodes ricinus</name>
    <name type="common">Common tick</name>
    <name type="synonym">Acarus ricinus</name>
    <dbReference type="NCBI Taxonomy" id="34613"/>
    <lineage>
        <taxon>Eukaryota</taxon>
        <taxon>Metazoa</taxon>
        <taxon>Ecdysozoa</taxon>
        <taxon>Arthropoda</taxon>
        <taxon>Chelicerata</taxon>
        <taxon>Arachnida</taxon>
        <taxon>Acari</taxon>
        <taxon>Parasitiformes</taxon>
        <taxon>Ixodida</taxon>
        <taxon>Ixodoidea</taxon>
        <taxon>Ixodidae</taxon>
        <taxon>Ixodinae</taxon>
        <taxon>Ixodes</taxon>
    </lineage>
</organism>
<sequence>MSYISRLVTGGSPVLWCWHGGCCLLRGVSSDLLPLTAANHLSFPSSCCDGGRCFCWLLCLSRLSVRRWLSLRSLFSLLGSCGKSDDVIGGLVFWSCCCSRSSRRSHCLFVTTKGTLNLFLQILSAVGCAPPHSLQLGLHAFSWSASGLASPHAKHTLVSGVGHTSMRCPTFPQHLHTS</sequence>
<protein>
    <submittedName>
        <fullName evidence="1">Uncharacterized protein</fullName>
    </submittedName>
</protein>
<dbReference type="EMBL" id="GEGO01004064">
    <property type="protein sequence ID" value="JAR91340.1"/>
    <property type="molecule type" value="Transcribed_RNA"/>
</dbReference>
<dbReference type="AlphaFoldDB" id="A0A147BKN2"/>
<name>A0A147BKN2_IXORI</name>
<proteinExistence type="predicted"/>
<reference evidence="1" key="1">
    <citation type="journal article" date="2018" name="PLoS Negl. Trop. Dis.">
        <title>Sialome diversity of ticks revealed by RNAseq of single tick salivary glands.</title>
        <authorList>
            <person name="Perner J."/>
            <person name="Kropackova S."/>
            <person name="Kopacek P."/>
            <person name="Ribeiro J.M."/>
        </authorList>
    </citation>
    <scope>NUCLEOTIDE SEQUENCE</scope>
    <source>
        <strain evidence="1">Siblings of single egg batch collected in Ceske Budejovice</strain>
        <tissue evidence="1">Salivary glands</tissue>
    </source>
</reference>